<dbReference type="OrthoDB" id="9788127at2"/>
<dbReference type="AlphaFoldDB" id="D5BP40"/>
<accession>D5BP40</accession>
<dbReference type="SUPFAM" id="SSF89095">
    <property type="entry name" value="GatB/YqeY motif"/>
    <property type="match status" value="1"/>
</dbReference>
<dbReference type="PANTHER" id="PTHR28055:SF1">
    <property type="entry name" value="ALTERED INHERITANCE OF MITOCHONDRIA PROTEIN 41, MITOCHONDRIAL"/>
    <property type="match status" value="1"/>
</dbReference>
<keyword evidence="1" id="KW-0808">Transferase</keyword>
<keyword evidence="1" id="KW-0012">Acyltransferase</keyword>
<dbReference type="STRING" id="488538.SAR116_2231"/>
<reference evidence="1 2" key="1">
    <citation type="journal article" date="2010" name="J. Bacteriol.">
        <title>Complete genome sequence of "Candidatus Puniceispirillum marinum" IMCC1322, a representative of the SAR116 clade in the Alphaproteobacteria.</title>
        <authorList>
            <person name="Oh H.M."/>
            <person name="Kwon K.K."/>
            <person name="Kang I."/>
            <person name="Kang S.G."/>
            <person name="Lee J.H."/>
            <person name="Kim S.J."/>
            <person name="Cho J.C."/>
        </authorList>
    </citation>
    <scope>NUCLEOTIDE SEQUENCE [LARGE SCALE GENOMIC DNA]</scope>
    <source>
        <strain evidence="1 2">IMCC1322</strain>
    </source>
</reference>
<dbReference type="EC" id="2.3.1.61" evidence="1"/>
<dbReference type="KEGG" id="apb:SAR116_2231"/>
<dbReference type="Gene3D" id="1.10.1510.10">
    <property type="entry name" value="Uncharacterised protein YqeY/AIM41 PF09424, N-terminal domain"/>
    <property type="match status" value="1"/>
</dbReference>
<keyword evidence="2" id="KW-1185">Reference proteome</keyword>
<dbReference type="Pfam" id="PF09424">
    <property type="entry name" value="YqeY"/>
    <property type="match status" value="1"/>
</dbReference>
<dbReference type="EMBL" id="CP001751">
    <property type="protein sequence ID" value="ADE40474.1"/>
    <property type="molecule type" value="Genomic_DNA"/>
</dbReference>
<protein>
    <submittedName>
        <fullName evidence="1">GatB/Yqey</fullName>
        <ecNumber evidence="1">2.3.1.61</ecNumber>
    </submittedName>
</protein>
<proteinExistence type="predicted"/>
<dbReference type="InterPro" id="IPR003789">
    <property type="entry name" value="Asn/Gln_tRNA_amidoTrase-B-like"/>
</dbReference>
<dbReference type="HOGENOM" id="CLU_079430_2_2_5"/>
<dbReference type="eggNOG" id="COG1610">
    <property type="taxonomic scope" value="Bacteria"/>
</dbReference>
<dbReference type="InterPro" id="IPR042184">
    <property type="entry name" value="YqeY/Aim41_N"/>
</dbReference>
<evidence type="ECO:0000313" key="2">
    <source>
        <dbReference type="Proteomes" id="UP000007460"/>
    </source>
</evidence>
<dbReference type="InterPro" id="IPR023168">
    <property type="entry name" value="GatB_Yqey_C_2"/>
</dbReference>
<sequence>MRDRITDAMKQALKAKDQVALGTMRLIMAALKDRDIAARGNGNQDGISDDDILSMLQTMIKQRNESAKMYRDGDRIELAEAEEAEIKIIQSFLPAQLDDAAMNKAIKATIAETGASSVKDMGQVMASLKTNFAGQMDFSAVSQMVKSILMDK</sequence>
<evidence type="ECO:0000313" key="1">
    <source>
        <dbReference type="EMBL" id="ADE40474.1"/>
    </source>
</evidence>
<dbReference type="Gene3D" id="1.10.10.410">
    <property type="match status" value="1"/>
</dbReference>
<name>D5BP40_PUNMI</name>
<gene>
    <name evidence="1" type="ordered locus">SAR116_2231</name>
</gene>
<dbReference type="RefSeq" id="WP_013047101.1">
    <property type="nucleotide sequence ID" value="NC_014010.1"/>
</dbReference>
<organism evidence="1 2">
    <name type="scientific">Puniceispirillum marinum (strain IMCC1322)</name>
    <dbReference type="NCBI Taxonomy" id="488538"/>
    <lineage>
        <taxon>Bacteria</taxon>
        <taxon>Pseudomonadati</taxon>
        <taxon>Pseudomonadota</taxon>
        <taxon>Alphaproteobacteria</taxon>
        <taxon>Candidatus Puniceispirillales</taxon>
        <taxon>Candidatus Puniceispirillaceae</taxon>
        <taxon>Candidatus Puniceispirillum</taxon>
    </lineage>
</organism>
<dbReference type="PANTHER" id="PTHR28055">
    <property type="entry name" value="ALTERED INHERITANCE OF MITOCHONDRIA PROTEIN 41, MITOCHONDRIAL"/>
    <property type="match status" value="1"/>
</dbReference>
<dbReference type="Proteomes" id="UP000007460">
    <property type="component" value="Chromosome"/>
</dbReference>
<dbReference type="InterPro" id="IPR019004">
    <property type="entry name" value="YqeY/Aim41"/>
</dbReference>
<dbReference type="GO" id="GO:0004149">
    <property type="term" value="F:dihydrolipoyllysine-residue succinyltransferase activity"/>
    <property type="evidence" value="ECO:0007669"/>
    <property type="project" value="UniProtKB-EC"/>
</dbReference>
<dbReference type="GO" id="GO:0016884">
    <property type="term" value="F:carbon-nitrogen ligase activity, with glutamine as amido-N-donor"/>
    <property type="evidence" value="ECO:0007669"/>
    <property type="project" value="InterPro"/>
</dbReference>